<gene>
    <name evidence="7" type="ORF">H9716_10875</name>
</gene>
<comment type="caution">
    <text evidence="7">The sequence shown here is derived from an EMBL/GenBank/DDBJ whole genome shotgun (WGS) entry which is preliminary data.</text>
</comment>
<organism evidence="7 8">
    <name type="scientific">Candidatus Enterocloster faecavium</name>
    <dbReference type="NCBI Taxonomy" id="2838560"/>
    <lineage>
        <taxon>Bacteria</taxon>
        <taxon>Bacillati</taxon>
        <taxon>Bacillota</taxon>
        <taxon>Clostridia</taxon>
        <taxon>Lachnospirales</taxon>
        <taxon>Lachnospiraceae</taxon>
        <taxon>Enterocloster</taxon>
    </lineage>
</organism>
<dbReference type="EMBL" id="DWYS01000130">
    <property type="protein sequence ID" value="HJB08345.1"/>
    <property type="molecule type" value="Genomic_DNA"/>
</dbReference>
<comment type="subcellular location">
    <subcellularLocation>
        <location evidence="1">Cell membrane</location>
        <topology evidence="1">Multi-pass membrane protein</topology>
    </subcellularLocation>
</comment>
<evidence type="ECO:0000256" key="2">
    <source>
        <dbReference type="ARBA" id="ARBA00022475"/>
    </source>
</evidence>
<dbReference type="PANTHER" id="PTHR43823:SF3">
    <property type="entry name" value="MULTIDRUG EXPORT PROTEIN MEPA"/>
    <property type="match status" value="1"/>
</dbReference>
<keyword evidence="4 6" id="KW-1133">Transmembrane helix</keyword>
<feature type="transmembrane region" description="Helical" evidence="6">
    <location>
        <begin position="100"/>
        <end position="123"/>
    </location>
</feature>
<dbReference type="GO" id="GO:0005886">
    <property type="term" value="C:plasma membrane"/>
    <property type="evidence" value="ECO:0007669"/>
    <property type="project" value="UniProtKB-SubCell"/>
</dbReference>
<proteinExistence type="predicted"/>
<evidence type="ECO:0000256" key="3">
    <source>
        <dbReference type="ARBA" id="ARBA00022692"/>
    </source>
</evidence>
<evidence type="ECO:0008006" key="9">
    <source>
        <dbReference type="Google" id="ProtNLM"/>
    </source>
</evidence>
<dbReference type="GO" id="GO:0015297">
    <property type="term" value="F:antiporter activity"/>
    <property type="evidence" value="ECO:0007669"/>
    <property type="project" value="InterPro"/>
</dbReference>
<reference evidence="7" key="1">
    <citation type="journal article" date="2021" name="PeerJ">
        <title>Extensive microbial diversity within the chicken gut microbiome revealed by metagenomics and culture.</title>
        <authorList>
            <person name="Gilroy R."/>
            <person name="Ravi A."/>
            <person name="Getino M."/>
            <person name="Pursley I."/>
            <person name="Horton D.L."/>
            <person name="Alikhan N.F."/>
            <person name="Baker D."/>
            <person name="Gharbi K."/>
            <person name="Hall N."/>
            <person name="Watson M."/>
            <person name="Adriaenssens E.M."/>
            <person name="Foster-Nyarko E."/>
            <person name="Jarju S."/>
            <person name="Secka A."/>
            <person name="Antonio M."/>
            <person name="Oren A."/>
            <person name="Chaudhuri R.R."/>
            <person name="La Ragione R."/>
            <person name="Hildebrand F."/>
            <person name="Pallen M.J."/>
        </authorList>
    </citation>
    <scope>NUCLEOTIDE SEQUENCE</scope>
    <source>
        <strain evidence="7">CHK188-4685</strain>
    </source>
</reference>
<sequence>MHREPTSWLLPWYRLIFKVSAIFNAVIFGSSQSTQPILGYHYGAGKYGRVKETFKKAVTIVTCISCAAFLCFHIFLFCTFIVGAQILCAQFFPAIGEGGIGTIVSLSRQVFFLLPLVILFSLIWGINGVLWASPISDGLSGVMALLLVHRKMQDW</sequence>
<dbReference type="Proteomes" id="UP000886804">
    <property type="component" value="Unassembled WGS sequence"/>
</dbReference>
<evidence type="ECO:0000313" key="8">
    <source>
        <dbReference type="Proteomes" id="UP000886804"/>
    </source>
</evidence>
<feature type="transmembrane region" description="Helical" evidence="6">
    <location>
        <begin position="57"/>
        <end position="88"/>
    </location>
</feature>
<evidence type="ECO:0000256" key="6">
    <source>
        <dbReference type="SAM" id="Phobius"/>
    </source>
</evidence>
<name>A0A9D2RLR7_9FIRM</name>
<evidence type="ECO:0000313" key="7">
    <source>
        <dbReference type="EMBL" id="HJB08345.1"/>
    </source>
</evidence>
<protein>
    <recommendedName>
        <fullName evidence="9">MATE family efflux transporter</fullName>
    </recommendedName>
</protein>
<dbReference type="Pfam" id="PF01554">
    <property type="entry name" value="MatE"/>
    <property type="match status" value="1"/>
</dbReference>
<keyword evidence="3 6" id="KW-0812">Transmembrane</keyword>
<evidence type="ECO:0000256" key="5">
    <source>
        <dbReference type="ARBA" id="ARBA00023136"/>
    </source>
</evidence>
<dbReference type="AlphaFoldDB" id="A0A9D2RLR7"/>
<keyword evidence="5 6" id="KW-0472">Membrane</keyword>
<dbReference type="PANTHER" id="PTHR43823">
    <property type="entry name" value="SPORULATION PROTEIN YKVU"/>
    <property type="match status" value="1"/>
</dbReference>
<reference evidence="7" key="2">
    <citation type="submission" date="2021-04" db="EMBL/GenBank/DDBJ databases">
        <authorList>
            <person name="Gilroy R."/>
        </authorList>
    </citation>
    <scope>NUCLEOTIDE SEQUENCE</scope>
    <source>
        <strain evidence="7">CHK188-4685</strain>
    </source>
</reference>
<keyword evidence="2" id="KW-1003">Cell membrane</keyword>
<dbReference type="InterPro" id="IPR051327">
    <property type="entry name" value="MATE_MepA_subfamily"/>
</dbReference>
<dbReference type="GO" id="GO:0042910">
    <property type="term" value="F:xenobiotic transmembrane transporter activity"/>
    <property type="evidence" value="ECO:0007669"/>
    <property type="project" value="InterPro"/>
</dbReference>
<evidence type="ECO:0000256" key="1">
    <source>
        <dbReference type="ARBA" id="ARBA00004651"/>
    </source>
</evidence>
<dbReference type="InterPro" id="IPR002528">
    <property type="entry name" value="MATE_fam"/>
</dbReference>
<accession>A0A9D2RLR7</accession>
<evidence type="ECO:0000256" key="4">
    <source>
        <dbReference type="ARBA" id="ARBA00022989"/>
    </source>
</evidence>